<reference evidence="4" key="1">
    <citation type="journal article" date="2017" name="Nat. Ecol. Evol.">
        <title>Genome expansion and lineage-specific genetic innovations in the forest pathogenic fungi Armillaria.</title>
        <authorList>
            <person name="Sipos G."/>
            <person name="Prasanna A.N."/>
            <person name="Walter M.C."/>
            <person name="O'Connor E."/>
            <person name="Balint B."/>
            <person name="Krizsan K."/>
            <person name="Kiss B."/>
            <person name="Hess J."/>
            <person name="Varga T."/>
            <person name="Slot J."/>
            <person name="Riley R."/>
            <person name="Boka B."/>
            <person name="Rigling D."/>
            <person name="Barry K."/>
            <person name="Lee J."/>
            <person name="Mihaltcheva S."/>
            <person name="LaButti K."/>
            <person name="Lipzen A."/>
            <person name="Waldron R."/>
            <person name="Moloney N.M."/>
            <person name="Sperisen C."/>
            <person name="Kredics L."/>
            <person name="Vagvoelgyi C."/>
            <person name="Patrignani A."/>
            <person name="Fitzpatrick D."/>
            <person name="Nagy I."/>
            <person name="Doyle S."/>
            <person name="Anderson J.B."/>
            <person name="Grigoriev I.V."/>
            <person name="Gueldener U."/>
            <person name="Muensterkoetter M."/>
            <person name="Nagy L.G."/>
        </authorList>
    </citation>
    <scope>NUCLEOTIDE SEQUENCE [LARGE SCALE GENOMIC DNA]</scope>
    <source>
        <strain evidence="4">C18/9</strain>
    </source>
</reference>
<feature type="coiled-coil region" evidence="1">
    <location>
        <begin position="241"/>
        <end position="268"/>
    </location>
</feature>
<evidence type="ECO:0000256" key="1">
    <source>
        <dbReference type="SAM" id="Coils"/>
    </source>
</evidence>
<evidence type="ECO:0000256" key="2">
    <source>
        <dbReference type="SAM" id="MobiDB-lite"/>
    </source>
</evidence>
<dbReference type="EMBL" id="FUEG01000020">
    <property type="protein sequence ID" value="SJL13404.1"/>
    <property type="molecule type" value="Genomic_DNA"/>
</dbReference>
<feature type="region of interest" description="Disordered" evidence="2">
    <location>
        <begin position="121"/>
        <end position="151"/>
    </location>
</feature>
<protein>
    <submittedName>
        <fullName evidence="3">Uncharacterized protein</fullName>
    </submittedName>
</protein>
<dbReference type="AlphaFoldDB" id="A0A284RXB5"/>
<gene>
    <name evidence="3" type="ORF">ARMOST_16847</name>
</gene>
<proteinExistence type="predicted"/>
<feature type="compositionally biased region" description="Low complexity" evidence="2">
    <location>
        <begin position="121"/>
        <end position="140"/>
    </location>
</feature>
<keyword evidence="1" id="KW-0175">Coiled coil</keyword>
<keyword evidence="4" id="KW-1185">Reference proteome</keyword>
<sequence length="401" mass="43165">MSNPTDVAVLVARANEAIQAADTLYEHKVELETLVKQCKAVCAIGAELVEKHRASVIGNAKNEDVVFRIKQVFERIQSDHSTVPTFKDYHTIRTFTGTIHSERDKRAAAVAAAIAVVTTPAESTPTKTTVTSGKPKASKAPAKRSRRLAKSRAIIEDSSDEEASIVTATEEDTIMGNPDASSAAPETDPVLIPSAAIRRKADTVISRFEQMNIDEDVDVIVNRDPTAGNIVEGHKVPLPKFLKNKKAAQAAQREKEKAERRAEVIQAAEATIAKGKAIEAANQARKCPCASADHAFKDSPYTIAAADLAINNEASQSTIDAAASLVVAGDHINPSESVLRSREADLRNDVIATTHKIEYLLKYREFVVAHHGQVVKQLESRLPVAMEADSSAPVASGSKIN</sequence>
<dbReference type="Proteomes" id="UP000219338">
    <property type="component" value="Unassembled WGS sequence"/>
</dbReference>
<name>A0A284RXB5_ARMOS</name>
<accession>A0A284RXB5</accession>
<organism evidence="3 4">
    <name type="scientific">Armillaria ostoyae</name>
    <name type="common">Armillaria root rot fungus</name>
    <dbReference type="NCBI Taxonomy" id="47428"/>
    <lineage>
        <taxon>Eukaryota</taxon>
        <taxon>Fungi</taxon>
        <taxon>Dikarya</taxon>
        <taxon>Basidiomycota</taxon>
        <taxon>Agaricomycotina</taxon>
        <taxon>Agaricomycetes</taxon>
        <taxon>Agaricomycetidae</taxon>
        <taxon>Agaricales</taxon>
        <taxon>Marasmiineae</taxon>
        <taxon>Physalacriaceae</taxon>
        <taxon>Armillaria</taxon>
    </lineage>
</organism>
<feature type="compositionally biased region" description="Basic residues" evidence="2">
    <location>
        <begin position="141"/>
        <end position="150"/>
    </location>
</feature>
<evidence type="ECO:0000313" key="3">
    <source>
        <dbReference type="EMBL" id="SJL13404.1"/>
    </source>
</evidence>
<evidence type="ECO:0000313" key="4">
    <source>
        <dbReference type="Proteomes" id="UP000219338"/>
    </source>
</evidence>